<proteinExistence type="inferred from homology"/>
<dbReference type="RefSeq" id="WP_015497517.1">
    <property type="nucleotide sequence ID" value="NC_020908.1"/>
</dbReference>
<dbReference type="Gene3D" id="3.50.50.60">
    <property type="entry name" value="FAD/NAD(P)-binding domain"/>
    <property type="match status" value="1"/>
</dbReference>
<evidence type="ECO:0000256" key="4">
    <source>
        <dbReference type="ARBA" id="ARBA00022827"/>
    </source>
</evidence>
<comment type="similarity">
    <text evidence="2 6">Belongs to the GMC oxidoreductase family.</text>
</comment>
<dbReference type="AlphaFoldDB" id="M9RPR8"/>
<dbReference type="PROSITE" id="PS00624">
    <property type="entry name" value="GMC_OXRED_2"/>
    <property type="match status" value="1"/>
</dbReference>
<dbReference type="Proteomes" id="UP000004688">
    <property type="component" value="Chromosome"/>
</dbReference>
<dbReference type="InterPro" id="IPR036188">
    <property type="entry name" value="FAD/NAD-bd_sf"/>
</dbReference>
<dbReference type="InterPro" id="IPR012132">
    <property type="entry name" value="GMC_OxRdtase"/>
</dbReference>
<dbReference type="Gene3D" id="3.30.560.10">
    <property type="entry name" value="Glucose Oxidase, domain 3"/>
    <property type="match status" value="1"/>
</dbReference>
<dbReference type="eggNOG" id="COG2303">
    <property type="taxonomic scope" value="Bacteria"/>
</dbReference>
<dbReference type="InterPro" id="IPR007867">
    <property type="entry name" value="GMC_OxRtase_C"/>
</dbReference>
<dbReference type="OrthoDB" id="9785276at2"/>
<dbReference type="HOGENOM" id="CLU_002865_7_2_5"/>
<evidence type="ECO:0000256" key="1">
    <source>
        <dbReference type="ARBA" id="ARBA00001974"/>
    </source>
</evidence>
<dbReference type="PANTHER" id="PTHR11552:SF147">
    <property type="entry name" value="CHOLINE DEHYDROGENASE, MITOCHONDRIAL"/>
    <property type="match status" value="1"/>
</dbReference>
<feature type="domain" description="Glucose-methanol-choline oxidoreductase N-terminal" evidence="8">
    <location>
        <begin position="253"/>
        <end position="267"/>
    </location>
</feature>
<dbReference type="PIRSF" id="PIRSF000137">
    <property type="entry name" value="Alcohol_oxidase"/>
    <property type="match status" value="1"/>
</dbReference>
<evidence type="ECO:0000256" key="6">
    <source>
        <dbReference type="RuleBase" id="RU003968"/>
    </source>
</evidence>
<keyword evidence="4 5" id="KW-0274">FAD</keyword>
<sequence>MSTYDYIVVGAGTAGATLAARLSEDPTCNVLVLEGGGSDRNFWLKLPVGYFKSIYNPAYSHLYRSEPDEGINGRRMDCPRGRVIGGSSSINGLIYIRGQHEDFDDWAKLGAQGWNHDAVLPHFRKVETYSGEPSQYRGAHGPLHVSDLRNKNTACDAWMDAARASGLPRNSDFNGATTYGIGSYQLTLRGRWRDSAATAYLKPAMTRHNLTVKLRAHVTGITFDGLRATGVSFRQRGQDQTATTTSEVILCGGAVQTPQLLQLSGIGPVELLKAQGIDVRHAAPEVGENLQDHIQMRTIVELKQRGLSLNDHVRNPFRLAQMGLDWLINGAGPLSVGAGQVGGAIRTKYAKDDRPDLQLFVMPLSVDKPGKPLHRYPGFTTSFWQCHPESRGQIQICSTDPFANPKIRMNYFGVERDLDVTLEGLKAVRDIYQQPEFRGFWSSEVIPGSAHQTDEDLKAAIRANATTVYHLVGTCRMGSDDRAVVDPQLRVQGIDGLRVVDASVMPRIPSANTNSATYMIAEKAAQMIKDGH</sequence>
<dbReference type="STRING" id="391616.OA238_c47630"/>
<dbReference type="InterPro" id="IPR000172">
    <property type="entry name" value="GMC_OxRdtase_N"/>
</dbReference>
<comment type="cofactor">
    <cofactor evidence="1 5">
        <name>FAD</name>
        <dbReference type="ChEBI" id="CHEBI:57692"/>
    </cofactor>
</comment>
<evidence type="ECO:0000256" key="3">
    <source>
        <dbReference type="ARBA" id="ARBA00022630"/>
    </source>
</evidence>
<name>M9RPR8_9RHOB</name>
<dbReference type="GO" id="GO:0050660">
    <property type="term" value="F:flavin adenine dinucleotide binding"/>
    <property type="evidence" value="ECO:0007669"/>
    <property type="project" value="InterPro"/>
</dbReference>
<dbReference type="Pfam" id="PF05199">
    <property type="entry name" value="GMC_oxred_C"/>
    <property type="match status" value="1"/>
</dbReference>
<dbReference type="PROSITE" id="PS00623">
    <property type="entry name" value="GMC_OXRED_1"/>
    <property type="match status" value="1"/>
</dbReference>
<gene>
    <name evidence="9" type="primary">betA3</name>
    <name evidence="9" type="ORF">OA238_c47630</name>
</gene>
<dbReference type="SUPFAM" id="SSF51905">
    <property type="entry name" value="FAD/NAD(P)-binding domain"/>
    <property type="match status" value="1"/>
</dbReference>
<dbReference type="SUPFAM" id="SSF54373">
    <property type="entry name" value="FAD-linked reductases, C-terminal domain"/>
    <property type="match status" value="1"/>
</dbReference>
<keyword evidence="3 6" id="KW-0285">Flavoprotein</keyword>
<keyword evidence="9" id="KW-0560">Oxidoreductase</keyword>
<protein>
    <submittedName>
        <fullName evidence="9">Choline dehydrogenase BetA</fullName>
        <ecNumber evidence="9">1.1.99.1</ecNumber>
    </submittedName>
</protein>
<organism evidence="9 10">
    <name type="scientific">Octadecabacter arcticus 238</name>
    <dbReference type="NCBI Taxonomy" id="391616"/>
    <lineage>
        <taxon>Bacteria</taxon>
        <taxon>Pseudomonadati</taxon>
        <taxon>Pseudomonadota</taxon>
        <taxon>Alphaproteobacteria</taxon>
        <taxon>Rhodobacterales</taxon>
        <taxon>Roseobacteraceae</taxon>
        <taxon>Octadecabacter</taxon>
    </lineage>
</organism>
<feature type="binding site" evidence="5">
    <location>
        <position position="83"/>
    </location>
    <ligand>
        <name>FAD</name>
        <dbReference type="ChEBI" id="CHEBI:57692"/>
    </ligand>
</feature>
<evidence type="ECO:0000256" key="2">
    <source>
        <dbReference type="ARBA" id="ARBA00010790"/>
    </source>
</evidence>
<evidence type="ECO:0000313" key="10">
    <source>
        <dbReference type="Proteomes" id="UP000004688"/>
    </source>
</evidence>
<accession>M9RPR8</accession>
<dbReference type="EC" id="1.1.99.1" evidence="9"/>
<evidence type="ECO:0000313" key="9">
    <source>
        <dbReference type="EMBL" id="AGI74599.1"/>
    </source>
</evidence>
<dbReference type="PANTHER" id="PTHR11552">
    <property type="entry name" value="GLUCOSE-METHANOL-CHOLINE GMC OXIDOREDUCTASE"/>
    <property type="match status" value="1"/>
</dbReference>
<evidence type="ECO:0000256" key="5">
    <source>
        <dbReference type="PIRSR" id="PIRSR000137-2"/>
    </source>
</evidence>
<evidence type="ECO:0000259" key="8">
    <source>
        <dbReference type="PROSITE" id="PS00624"/>
    </source>
</evidence>
<reference evidence="9 10" key="1">
    <citation type="journal article" date="2013" name="PLoS ONE">
        <title>Poles Apart: Arctic and Antarctic Octadecabacter strains Share High Genome Plasticity and a New Type of Xanthorhodopsin.</title>
        <authorList>
            <person name="Vollmers J."/>
            <person name="Voget S."/>
            <person name="Dietrich S."/>
            <person name="Gollnow K."/>
            <person name="Smits M."/>
            <person name="Meyer K."/>
            <person name="Brinkhoff T."/>
            <person name="Simon M."/>
            <person name="Daniel R."/>
        </authorList>
    </citation>
    <scope>NUCLEOTIDE SEQUENCE [LARGE SCALE GENOMIC DNA]</scope>
    <source>
        <strain evidence="9 10">238</strain>
    </source>
</reference>
<dbReference type="EMBL" id="CP003742">
    <property type="protein sequence ID" value="AGI74599.1"/>
    <property type="molecule type" value="Genomic_DNA"/>
</dbReference>
<feature type="binding site" evidence="5">
    <location>
        <position position="218"/>
    </location>
    <ligand>
        <name>FAD</name>
        <dbReference type="ChEBI" id="CHEBI:57692"/>
    </ligand>
</feature>
<keyword evidence="10" id="KW-1185">Reference proteome</keyword>
<feature type="domain" description="Glucose-methanol-choline oxidoreductase N-terminal" evidence="7">
    <location>
        <begin position="81"/>
        <end position="104"/>
    </location>
</feature>
<dbReference type="Pfam" id="PF00732">
    <property type="entry name" value="GMC_oxred_N"/>
    <property type="match status" value="1"/>
</dbReference>
<dbReference type="GO" id="GO:0008812">
    <property type="term" value="F:choline dehydrogenase activity"/>
    <property type="evidence" value="ECO:0007669"/>
    <property type="project" value="UniProtKB-EC"/>
</dbReference>
<dbReference type="KEGG" id="oar:OA238_c47630"/>
<evidence type="ECO:0000259" key="7">
    <source>
        <dbReference type="PROSITE" id="PS00623"/>
    </source>
</evidence>